<sequence>MRFRMSDRDPVDDVGSAHLGRLLLRALRQVQANAVTKLHGCGHPGIRTGHLPVFGYIDDTGTRITDLAARAGMTRQMMGRLVRELEDLGYVTTGADPDDQRAVVVTLTTQGYGFGADGEAVKASLEREYEELLGPGEPARLRRSLALLANLGAGERQDG</sequence>
<reference evidence="5" key="1">
    <citation type="submission" date="2020-08" db="EMBL/GenBank/DDBJ databases">
        <title>Whole genome shotgun sequence of Polymorphospora rubra NBRC 101157.</title>
        <authorList>
            <person name="Komaki H."/>
            <person name="Tamura T."/>
        </authorList>
    </citation>
    <scope>NUCLEOTIDE SEQUENCE</scope>
    <source>
        <strain evidence="5">NBRC 101157</strain>
    </source>
</reference>
<evidence type="ECO:0000313" key="5">
    <source>
        <dbReference type="EMBL" id="BCJ64947.1"/>
    </source>
</evidence>
<dbReference type="Pfam" id="PF12802">
    <property type="entry name" value="MarR_2"/>
    <property type="match status" value="1"/>
</dbReference>
<dbReference type="Gene3D" id="1.10.10.10">
    <property type="entry name" value="Winged helix-like DNA-binding domain superfamily/Winged helix DNA-binding domain"/>
    <property type="match status" value="1"/>
</dbReference>
<dbReference type="PANTHER" id="PTHR33164:SF57">
    <property type="entry name" value="MARR-FAMILY TRANSCRIPTIONAL REGULATOR"/>
    <property type="match status" value="1"/>
</dbReference>
<dbReference type="GO" id="GO:0003700">
    <property type="term" value="F:DNA-binding transcription factor activity"/>
    <property type="evidence" value="ECO:0007669"/>
    <property type="project" value="InterPro"/>
</dbReference>
<dbReference type="PROSITE" id="PS50995">
    <property type="entry name" value="HTH_MARR_2"/>
    <property type="match status" value="1"/>
</dbReference>
<evidence type="ECO:0000313" key="6">
    <source>
        <dbReference type="Proteomes" id="UP000680866"/>
    </source>
</evidence>
<keyword evidence="2" id="KW-0238">DNA-binding</keyword>
<keyword evidence="1" id="KW-0805">Transcription regulation</keyword>
<keyword evidence="3" id="KW-0804">Transcription</keyword>
<feature type="domain" description="HTH marR-type" evidence="4">
    <location>
        <begin position="16"/>
        <end position="150"/>
    </location>
</feature>
<dbReference type="KEGG" id="pry:Prubr_19680"/>
<dbReference type="SUPFAM" id="SSF46785">
    <property type="entry name" value="Winged helix' DNA-binding domain"/>
    <property type="match status" value="1"/>
</dbReference>
<protein>
    <recommendedName>
        <fullName evidence="4">HTH marR-type domain-containing protein</fullName>
    </recommendedName>
</protein>
<gene>
    <name evidence="5" type="ORF">Prubr_19680</name>
</gene>
<accession>A0A810MUU2</accession>
<dbReference type="AlphaFoldDB" id="A0A810MUU2"/>
<dbReference type="GO" id="GO:0003677">
    <property type="term" value="F:DNA binding"/>
    <property type="evidence" value="ECO:0007669"/>
    <property type="project" value="UniProtKB-KW"/>
</dbReference>
<dbReference type="GO" id="GO:0006950">
    <property type="term" value="P:response to stress"/>
    <property type="evidence" value="ECO:0007669"/>
    <property type="project" value="TreeGrafter"/>
</dbReference>
<dbReference type="InterPro" id="IPR039422">
    <property type="entry name" value="MarR/SlyA-like"/>
</dbReference>
<organism evidence="5 6">
    <name type="scientific">Polymorphospora rubra</name>
    <dbReference type="NCBI Taxonomy" id="338584"/>
    <lineage>
        <taxon>Bacteria</taxon>
        <taxon>Bacillati</taxon>
        <taxon>Actinomycetota</taxon>
        <taxon>Actinomycetes</taxon>
        <taxon>Micromonosporales</taxon>
        <taxon>Micromonosporaceae</taxon>
        <taxon>Polymorphospora</taxon>
    </lineage>
</organism>
<dbReference type="InterPro" id="IPR036390">
    <property type="entry name" value="WH_DNA-bd_sf"/>
</dbReference>
<evidence type="ECO:0000256" key="1">
    <source>
        <dbReference type="ARBA" id="ARBA00023015"/>
    </source>
</evidence>
<dbReference type="Proteomes" id="UP000680866">
    <property type="component" value="Chromosome"/>
</dbReference>
<proteinExistence type="predicted"/>
<dbReference type="EMBL" id="AP023359">
    <property type="protein sequence ID" value="BCJ64947.1"/>
    <property type="molecule type" value="Genomic_DNA"/>
</dbReference>
<dbReference type="PANTHER" id="PTHR33164">
    <property type="entry name" value="TRANSCRIPTIONAL REGULATOR, MARR FAMILY"/>
    <property type="match status" value="1"/>
</dbReference>
<evidence type="ECO:0000256" key="2">
    <source>
        <dbReference type="ARBA" id="ARBA00023125"/>
    </source>
</evidence>
<evidence type="ECO:0000259" key="4">
    <source>
        <dbReference type="PROSITE" id="PS50995"/>
    </source>
</evidence>
<evidence type="ECO:0000256" key="3">
    <source>
        <dbReference type="ARBA" id="ARBA00023163"/>
    </source>
</evidence>
<dbReference type="PROSITE" id="PS01117">
    <property type="entry name" value="HTH_MARR_1"/>
    <property type="match status" value="1"/>
</dbReference>
<dbReference type="InterPro" id="IPR000835">
    <property type="entry name" value="HTH_MarR-typ"/>
</dbReference>
<name>A0A810MUU2_9ACTN</name>
<dbReference type="InterPro" id="IPR036388">
    <property type="entry name" value="WH-like_DNA-bd_sf"/>
</dbReference>
<dbReference type="InterPro" id="IPR023187">
    <property type="entry name" value="Tscrpt_reg_MarR-type_CS"/>
</dbReference>
<keyword evidence="6" id="KW-1185">Reference proteome</keyword>